<dbReference type="GO" id="GO:0000155">
    <property type="term" value="F:phosphorelay sensor kinase activity"/>
    <property type="evidence" value="ECO:0007669"/>
    <property type="project" value="InterPro"/>
</dbReference>
<evidence type="ECO:0000256" key="11">
    <source>
        <dbReference type="SAM" id="Phobius"/>
    </source>
</evidence>
<evidence type="ECO:0000256" key="6">
    <source>
        <dbReference type="ARBA" id="ARBA00022692"/>
    </source>
</evidence>
<dbReference type="PANTHER" id="PTHR45436:SF5">
    <property type="entry name" value="SENSOR HISTIDINE KINASE TRCS"/>
    <property type="match status" value="1"/>
</dbReference>
<dbReference type="AlphaFoldDB" id="A0A5B8U075"/>
<dbReference type="Gene3D" id="3.30.565.10">
    <property type="entry name" value="Histidine kinase-like ATPase, C-terminal domain"/>
    <property type="match status" value="1"/>
</dbReference>
<comment type="catalytic activity">
    <reaction evidence="1">
        <text>ATP + protein L-histidine = ADP + protein N-phospho-L-histidine.</text>
        <dbReference type="EC" id="2.7.13.3"/>
    </reaction>
</comment>
<keyword evidence="9" id="KW-0902">Two-component regulatory system</keyword>
<dbReference type="SUPFAM" id="SSF47384">
    <property type="entry name" value="Homodimeric domain of signal transducing histidine kinase"/>
    <property type="match status" value="1"/>
</dbReference>
<dbReference type="InterPro" id="IPR004358">
    <property type="entry name" value="Sig_transdc_His_kin-like_C"/>
</dbReference>
<protein>
    <recommendedName>
        <fullName evidence="3">histidine kinase</fullName>
        <ecNumber evidence="3">2.7.13.3</ecNumber>
    </recommendedName>
</protein>
<keyword evidence="5" id="KW-0808">Transferase</keyword>
<dbReference type="Pfam" id="PF00512">
    <property type="entry name" value="HisKA"/>
    <property type="match status" value="1"/>
</dbReference>
<dbReference type="KEGG" id="bsol:FSW04_01490"/>
<dbReference type="InterPro" id="IPR005467">
    <property type="entry name" value="His_kinase_dom"/>
</dbReference>
<dbReference type="CDD" id="cd00082">
    <property type="entry name" value="HisKA"/>
    <property type="match status" value="1"/>
</dbReference>
<evidence type="ECO:0000256" key="4">
    <source>
        <dbReference type="ARBA" id="ARBA00022553"/>
    </source>
</evidence>
<dbReference type="GO" id="GO:0005886">
    <property type="term" value="C:plasma membrane"/>
    <property type="evidence" value="ECO:0007669"/>
    <property type="project" value="UniProtKB-SubCell"/>
</dbReference>
<feature type="transmembrane region" description="Helical" evidence="11">
    <location>
        <begin position="153"/>
        <end position="177"/>
    </location>
</feature>
<evidence type="ECO:0000256" key="1">
    <source>
        <dbReference type="ARBA" id="ARBA00000085"/>
    </source>
</evidence>
<feature type="transmembrane region" description="Helical" evidence="11">
    <location>
        <begin position="12"/>
        <end position="37"/>
    </location>
</feature>
<dbReference type="Gene3D" id="6.10.340.10">
    <property type="match status" value="1"/>
</dbReference>
<feature type="domain" description="HAMP" evidence="13">
    <location>
        <begin position="178"/>
        <end position="231"/>
    </location>
</feature>
<dbReference type="RefSeq" id="WP_146915521.1">
    <property type="nucleotide sequence ID" value="NZ_CP042430.1"/>
</dbReference>
<sequence>MNPLAHFRGLRARLLAVVIAAVAGTVVVLTVGFNVVIAHRLHHEIAAVLDARAAAAQDTVRLVNRRVVLTSQSQPDSLDSKLWVFGPHAVSETRGDPRLGRAAAEMAASGTRRRNLAQPPTALLAVPVVSHGQRLGTLVVAASLAPYQHTRRIALAVSLALALFVLGAVAALSRWMLNAALRPVAQMTRSAAEWSAWDLDRRFDLGPPTDELSQLAATLDSLLGRLAAAMRHEQRLSAELSHELRTPLAKIAARAQLAAHEPETPEAVRADLEAITHTAGQMGVLLETLMAAARADPGPDSGRSELDEPIGRAVESCSVVAAHRKVTVGVHLASPCLQARVESALVERMLSPLVENAVLFARSSVDVRAARNGPYAEVRVVDDGPGIDAAELQDIFKPAHRGTAARMPGAHSGAGLGLALARRLARSAGGDISAQATGAGGCFTLSLPCP</sequence>
<evidence type="ECO:0000256" key="3">
    <source>
        <dbReference type="ARBA" id="ARBA00012438"/>
    </source>
</evidence>
<keyword evidence="10 11" id="KW-0472">Membrane</keyword>
<feature type="domain" description="Histidine kinase" evidence="12">
    <location>
        <begin position="239"/>
        <end position="450"/>
    </location>
</feature>
<evidence type="ECO:0000259" key="12">
    <source>
        <dbReference type="PROSITE" id="PS50109"/>
    </source>
</evidence>
<proteinExistence type="predicted"/>
<evidence type="ECO:0000256" key="2">
    <source>
        <dbReference type="ARBA" id="ARBA00004236"/>
    </source>
</evidence>
<keyword evidence="8 11" id="KW-1133">Transmembrane helix</keyword>
<keyword evidence="4" id="KW-0597">Phosphoprotein</keyword>
<dbReference type="InterPro" id="IPR003660">
    <property type="entry name" value="HAMP_dom"/>
</dbReference>
<dbReference type="Pfam" id="PF02518">
    <property type="entry name" value="HATPase_c"/>
    <property type="match status" value="1"/>
</dbReference>
<evidence type="ECO:0000256" key="8">
    <source>
        <dbReference type="ARBA" id="ARBA00022989"/>
    </source>
</evidence>
<dbReference type="InterPro" id="IPR036890">
    <property type="entry name" value="HATPase_C_sf"/>
</dbReference>
<evidence type="ECO:0000256" key="9">
    <source>
        <dbReference type="ARBA" id="ARBA00023012"/>
    </source>
</evidence>
<dbReference type="PRINTS" id="PR00344">
    <property type="entry name" value="BCTRLSENSOR"/>
</dbReference>
<evidence type="ECO:0000259" key="13">
    <source>
        <dbReference type="PROSITE" id="PS50885"/>
    </source>
</evidence>
<dbReference type="PROSITE" id="PS50885">
    <property type="entry name" value="HAMP"/>
    <property type="match status" value="1"/>
</dbReference>
<dbReference type="SMART" id="SM00388">
    <property type="entry name" value="HisKA"/>
    <property type="match status" value="1"/>
</dbReference>
<evidence type="ECO:0000313" key="15">
    <source>
        <dbReference type="Proteomes" id="UP000321805"/>
    </source>
</evidence>
<gene>
    <name evidence="14" type="ORF">FSW04_01490</name>
</gene>
<reference evidence="14 15" key="1">
    <citation type="journal article" date="2018" name="J. Microbiol.">
        <title>Baekduia soli gen. nov., sp. nov., a novel bacterium isolated from the soil of Baekdu Mountain and proposal of a novel family name, Baekduiaceae fam. nov.</title>
        <authorList>
            <person name="An D.S."/>
            <person name="Siddiqi M.Z."/>
            <person name="Kim K.H."/>
            <person name="Yu H.S."/>
            <person name="Im W.T."/>
        </authorList>
    </citation>
    <scope>NUCLEOTIDE SEQUENCE [LARGE SCALE GENOMIC DNA]</scope>
    <source>
        <strain evidence="14 15">BR7-21</strain>
    </source>
</reference>
<dbReference type="SUPFAM" id="SSF158472">
    <property type="entry name" value="HAMP domain-like"/>
    <property type="match status" value="1"/>
</dbReference>
<evidence type="ECO:0000256" key="5">
    <source>
        <dbReference type="ARBA" id="ARBA00022679"/>
    </source>
</evidence>
<dbReference type="SMART" id="SM00387">
    <property type="entry name" value="HATPase_c"/>
    <property type="match status" value="1"/>
</dbReference>
<dbReference type="Gene3D" id="1.10.287.130">
    <property type="match status" value="1"/>
</dbReference>
<dbReference type="PROSITE" id="PS50109">
    <property type="entry name" value="HIS_KIN"/>
    <property type="match status" value="1"/>
</dbReference>
<comment type="subcellular location">
    <subcellularLocation>
        <location evidence="2">Cell membrane</location>
    </subcellularLocation>
</comment>
<accession>A0A5B8U075</accession>
<dbReference type="PANTHER" id="PTHR45436">
    <property type="entry name" value="SENSOR HISTIDINE KINASE YKOH"/>
    <property type="match status" value="1"/>
</dbReference>
<keyword evidence="7 14" id="KW-0418">Kinase</keyword>
<dbReference type="InterPro" id="IPR003661">
    <property type="entry name" value="HisK_dim/P_dom"/>
</dbReference>
<organism evidence="14 15">
    <name type="scientific">Baekduia soli</name>
    <dbReference type="NCBI Taxonomy" id="496014"/>
    <lineage>
        <taxon>Bacteria</taxon>
        <taxon>Bacillati</taxon>
        <taxon>Actinomycetota</taxon>
        <taxon>Thermoleophilia</taxon>
        <taxon>Solirubrobacterales</taxon>
        <taxon>Baekduiaceae</taxon>
        <taxon>Baekduia</taxon>
    </lineage>
</organism>
<keyword evidence="6 11" id="KW-0812">Transmembrane</keyword>
<dbReference type="InterPro" id="IPR036097">
    <property type="entry name" value="HisK_dim/P_sf"/>
</dbReference>
<dbReference type="SMART" id="SM00304">
    <property type="entry name" value="HAMP"/>
    <property type="match status" value="1"/>
</dbReference>
<evidence type="ECO:0000256" key="10">
    <source>
        <dbReference type="ARBA" id="ARBA00023136"/>
    </source>
</evidence>
<evidence type="ECO:0000313" key="14">
    <source>
        <dbReference type="EMBL" id="QEC46381.1"/>
    </source>
</evidence>
<dbReference type="CDD" id="cd06225">
    <property type="entry name" value="HAMP"/>
    <property type="match status" value="1"/>
</dbReference>
<dbReference type="InterPro" id="IPR050428">
    <property type="entry name" value="TCS_sensor_his_kinase"/>
</dbReference>
<dbReference type="EC" id="2.7.13.3" evidence="3"/>
<dbReference type="SUPFAM" id="SSF55874">
    <property type="entry name" value="ATPase domain of HSP90 chaperone/DNA topoisomerase II/histidine kinase"/>
    <property type="match status" value="1"/>
</dbReference>
<dbReference type="InterPro" id="IPR003594">
    <property type="entry name" value="HATPase_dom"/>
</dbReference>
<dbReference type="Proteomes" id="UP000321805">
    <property type="component" value="Chromosome"/>
</dbReference>
<keyword evidence="15" id="KW-1185">Reference proteome</keyword>
<dbReference type="OrthoDB" id="3849995at2"/>
<evidence type="ECO:0000256" key="7">
    <source>
        <dbReference type="ARBA" id="ARBA00022777"/>
    </source>
</evidence>
<dbReference type="EMBL" id="CP042430">
    <property type="protein sequence ID" value="QEC46381.1"/>
    <property type="molecule type" value="Genomic_DNA"/>
</dbReference>
<name>A0A5B8U075_9ACTN</name>